<accession>F5XPY8</accession>
<dbReference type="InterPro" id="IPR027417">
    <property type="entry name" value="P-loop_NTPase"/>
</dbReference>
<feature type="region of interest" description="Disordered" evidence="1">
    <location>
        <begin position="1"/>
        <end position="45"/>
    </location>
</feature>
<feature type="compositionally biased region" description="Polar residues" evidence="1">
    <location>
        <begin position="10"/>
        <end position="19"/>
    </location>
</feature>
<feature type="region of interest" description="Disordered" evidence="1">
    <location>
        <begin position="992"/>
        <end position="1020"/>
    </location>
</feature>
<dbReference type="KEGG" id="mph:MLP_38050"/>
<organism evidence="2 3">
    <name type="scientific">Microlunatus phosphovorus (strain ATCC 700054 / DSM 10555 / JCM 9379 / NBRC 101784 / NCIMB 13414 / VKM Ac-1990 / NM-1)</name>
    <dbReference type="NCBI Taxonomy" id="1032480"/>
    <lineage>
        <taxon>Bacteria</taxon>
        <taxon>Bacillati</taxon>
        <taxon>Actinomycetota</taxon>
        <taxon>Actinomycetes</taxon>
        <taxon>Propionibacteriales</taxon>
        <taxon>Propionibacteriaceae</taxon>
        <taxon>Microlunatus</taxon>
    </lineage>
</organism>
<evidence type="ECO:0000313" key="2">
    <source>
        <dbReference type="EMBL" id="BAK36819.1"/>
    </source>
</evidence>
<name>F5XPY8_MICPN</name>
<dbReference type="eggNOG" id="COG1484">
    <property type="taxonomic scope" value="Bacteria"/>
</dbReference>
<evidence type="ECO:0000256" key="1">
    <source>
        <dbReference type="SAM" id="MobiDB-lite"/>
    </source>
</evidence>
<dbReference type="STRING" id="1032480.MLP_38050"/>
<sequence>MPGKRGRGQRSPQGNTRPNSPGRRRTKGSSTASPSSGSALTRLERRRAMDPEALWEDLRQGARNVAGVTWQVNVCVYLLIASFAGDLPFTRITPEGYEDADCEAGNGTRIFVQTKELSAGAGRLGAAAVAEALAHAEASARGAEIVLITDGSLGSGLAFSGWTGYLSDQQNPGTEDVVAALTNRGYDRDQAEDIGRRTRVVQLPYRVRESSEALLARATGCHNTVAGLAVSRLTEIVATAAAEQRNTHIDTARRVRTSDIDVVVSDIQDTVDVEGLDHAQRQGICSPADFLTPDAVPARTFYLGVDGRPSHVAANLDVVRPVELATCADGLADERSVLVVGPSGSGKSVLLWRAARDLIPAARVLRVRRVTNERDAADLARHVRLMRPSEHAPVLVVTDDLGRPATTAWPGAAALLREVPHTFLLGAARAEDFHPRLLVGATRVVQPRLDTATGVEIGSRVQDLGITQRMDVEEALESSEGLLMEFVALLTTGQRLRQVLAGQVADLADPDRRLQRDAARLLTAAHTLGLSLRADRLGASLSAPTDQDSVGDALGVLRDEHIIIADGTTWSGLHELRSTTITELLHESPPPTIGATWSRVIDIVEPAQAGWMLRRVAERAPESVPDLMPSIGCLLAESGHTAVDVAKVLEGAERADNTLYVQASIPILRAALRPGMNIENMSTITYPMRNQSLMWEPIGSDSWDHAAARLRAVAERMPLRVDFDSTLGQACASLTGEVLPRLLDGADIVSAVRLLEAGQEHVTVPVPLIRSLVERAPLPRDPVTAMHYSRLIAAAARHVQPEQYESTFGSVQDRARAVAAADPWSLDATVDLTAAKVSVKRLLPLESTMPPAMSWDLPRADASDILNTETVACLERLVDACPELIQFEIKTLTASGTPHVVANHEPGYKDMARERFPDRASVRRAVGYQAALRRATASQTWTEVVTEQIELANGLATLTEQAPLRLKPYDNNRRRNDWRDQLTSLRTRLAALDPPPMERGAGPAVDEAHHDHTDRSRDATTRALSNTADALERLCPEDVSEPPRRLTSAMDLRSAISNLRAALAQGRTVLDRRGSPIPSKLINNLERVANLLAALHTHEAATTEIRATDPLDSADEIWTRISEQAATSSLSRLASRLESLSGVEIQTVLDPDPPLWSLDHRAWLITTRMDELDAVAELLDGLTDDERTQISGRVVVLAVGFIDPTSSAYSMQEAAQTRSDSAEPRRVSLDAGFQLSFSSSFPTVPLTPERACEWSEAGGLARIPTDPTPPANVLENLIVRSTNAALLRMRRFSPPGEMPGPLHAADDQAVGTPSAAGSLAGDAVAEALWVLSSQVAAEEAGTATTTLAEVILSPVTGAAPTEEEGILLGAIATLHFARFDMHDGLEP</sequence>
<gene>
    <name evidence="2" type="ordered locus">MLP_38050</name>
</gene>
<dbReference type="HOGENOM" id="CLU_255175_0_0_11"/>
<feature type="compositionally biased region" description="Low complexity" evidence="1">
    <location>
        <begin position="28"/>
        <end position="39"/>
    </location>
</feature>
<keyword evidence="3" id="KW-1185">Reference proteome</keyword>
<protein>
    <submittedName>
        <fullName evidence="2">Uncharacterized protein</fullName>
    </submittedName>
</protein>
<dbReference type="SUPFAM" id="SSF52540">
    <property type="entry name" value="P-loop containing nucleoside triphosphate hydrolases"/>
    <property type="match status" value="1"/>
</dbReference>
<reference evidence="2 3" key="1">
    <citation type="submission" date="2011-05" db="EMBL/GenBank/DDBJ databases">
        <title>Whole genome sequence of Microlunatus phosphovorus NM-1.</title>
        <authorList>
            <person name="Hosoyama A."/>
            <person name="Sasaki K."/>
            <person name="Harada T."/>
            <person name="Igarashi R."/>
            <person name="Kawakoshi A."/>
            <person name="Sasagawa M."/>
            <person name="Fukada J."/>
            <person name="Nakamura S."/>
            <person name="Katano Y."/>
            <person name="Hanada S."/>
            <person name="Kamagata Y."/>
            <person name="Nakamura N."/>
            <person name="Yamazaki S."/>
            <person name="Fujita N."/>
        </authorList>
    </citation>
    <scope>NUCLEOTIDE SEQUENCE [LARGE SCALE GENOMIC DNA]</scope>
    <source>
        <strain evidence="3">ATCC 700054 / DSM 10555 / JCM 9379 / NBRC 101784 / NCIMB 13414 / VKM Ac-1990 / NM-1</strain>
    </source>
</reference>
<proteinExistence type="predicted"/>
<feature type="compositionally biased region" description="Basic and acidic residues" evidence="1">
    <location>
        <begin position="1006"/>
        <end position="1020"/>
    </location>
</feature>
<dbReference type="EMBL" id="AP012204">
    <property type="protein sequence ID" value="BAK36819.1"/>
    <property type="molecule type" value="Genomic_DNA"/>
</dbReference>
<dbReference type="Proteomes" id="UP000007947">
    <property type="component" value="Chromosome"/>
</dbReference>
<evidence type="ECO:0000313" key="3">
    <source>
        <dbReference type="Proteomes" id="UP000007947"/>
    </source>
</evidence>